<sequence>MAIHDFLVDMNHQRYKLSIEGEHWEIEKELCLYSPEVIYLRTRELNSRRHTGRRKIRSGIIRNCEWQDDKVNTYGSFMLELVDQRHSQQIEEQENEL</sequence>
<evidence type="ECO:0000313" key="2">
    <source>
        <dbReference type="Proteomes" id="UP000003240"/>
    </source>
</evidence>
<gene>
    <name evidence="1" type="ORF">ALO_01799</name>
</gene>
<organism evidence="1 2">
    <name type="scientific">Acetonema longum DSM 6540</name>
    <dbReference type="NCBI Taxonomy" id="1009370"/>
    <lineage>
        <taxon>Bacteria</taxon>
        <taxon>Bacillati</taxon>
        <taxon>Bacillota</taxon>
        <taxon>Negativicutes</taxon>
        <taxon>Acetonemataceae</taxon>
        <taxon>Acetonema</taxon>
    </lineage>
</organism>
<dbReference type="EMBL" id="AFGF01000016">
    <property type="protein sequence ID" value="EGO65609.1"/>
    <property type="molecule type" value="Genomic_DNA"/>
</dbReference>
<dbReference type="Proteomes" id="UP000003240">
    <property type="component" value="Unassembled WGS sequence"/>
</dbReference>
<name>F7NE97_9FIRM</name>
<proteinExistence type="predicted"/>
<accession>F7NE97</accession>
<protein>
    <submittedName>
        <fullName evidence="1">Uncharacterized protein</fullName>
    </submittedName>
</protein>
<keyword evidence="2" id="KW-1185">Reference proteome</keyword>
<reference evidence="1 2" key="1">
    <citation type="journal article" date="2011" name="EMBO J.">
        <title>Structural diversity of bacterial flagellar motors.</title>
        <authorList>
            <person name="Chen S."/>
            <person name="Beeby M."/>
            <person name="Murphy G.E."/>
            <person name="Leadbetter J.R."/>
            <person name="Hendrixson D.R."/>
            <person name="Briegel A."/>
            <person name="Li Z."/>
            <person name="Shi J."/>
            <person name="Tocheva E.I."/>
            <person name="Muller A."/>
            <person name="Dobro M.J."/>
            <person name="Jensen G.J."/>
        </authorList>
    </citation>
    <scope>NUCLEOTIDE SEQUENCE [LARGE SCALE GENOMIC DNA]</scope>
    <source>
        <strain evidence="1 2">DSM 6540</strain>
    </source>
</reference>
<dbReference type="STRING" id="1009370.ALO_01799"/>
<dbReference type="RefSeq" id="WP_004092173.1">
    <property type="nucleotide sequence ID" value="NZ_AFGF01000016.1"/>
</dbReference>
<evidence type="ECO:0000313" key="1">
    <source>
        <dbReference type="EMBL" id="EGO65609.1"/>
    </source>
</evidence>
<dbReference type="AlphaFoldDB" id="F7NE97"/>
<comment type="caution">
    <text evidence="1">The sequence shown here is derived from an EMBL/GenBank/DDBJ whole genome shotgun (WGS) entry which is preliminary data.</text>
</comment>